<accession>A0A1M5RD77</accession>
<keyword evidence="1" id="KW-0732">Signal</keyword>
<keyword evidence="3" id="KW-1185">Reference proteome</keyword>
<protein>
    <recommendedName>
        <fullName evidence="4">Dihydrodipicolinate reductase</fullName>
    </recommendedName>
</protein>
<reference evidence="2 3" key="1">
    <citation type="submission" date="2016-11" db="EMBL/GenBank/DDBJ databases">
        <authorList>
            <person name="Jaros S."/>
            <person name="Januszkiewicz K."/>
            <person name="Wedrychowicz H."/>
        </authorList>
    </citation>
    <scope>NUCLEOTIDE SEQUENCE [LARGE SCALE GENOMIC DNA]</scope>
    <source>
        <strain evidence="2 3">DSM 28715</strain>
    </source>
</reference>
<feature type="chain" id="PRO_5012635469" description="Dihydrodipicolinate reductase" evidence="1">
    <location>
        <begin position="22"/>
        <end position="121"/>
    </location>
</feature>
<dbReference type="OrthoDB" id="7874348at2"/>
<feature type="signal peptide" evidence="1">
    <location>
        <begin position="1"/>
        <end position="21"/>
    </location>
</feature>
<dbReference type="EMBL" id="FQXB01000004">
    <property type="protein sequence ID" value="SHH24254.1"/>
    <property type="molecule type" value="Genomic_DNA"/>
</dbReference>
<dbReference type="Proteomes" id="UP000184074">
    <property type="component" value="Unassembled WGS sequence"/>
</dbReference>
<dbReference type="RefSeq" id="WP_072901617.1">
    <property type="nucleotide sequence ID" value="NZ_FQXB01000004.1"/>
</dbReference>
<name>A0A1M5RD77_9RHOB</name>
<evidence type="ECO:0000256" key="1">
    <source>
        <dbReference type="SAM" id="SignalP"/>
    </source>
</evidence>
<dbReference type="STRING" id="1508389.SAMN05444003_2522"/>
<sequence length="121" mass="13267">MKPTLTSLTFTAALAATPALADYRPITDQAEFLGFLATKNLSNRLYGLTLTVSPDGTITGRAAGYDVTGTWAWQDGYFCRQMNWGGQDIPYNCQLVEIRNGNEMRFTVDQGAGDSASFKLR</sequence>
<gene>
    <name evidence="2" type="ORF">SAMN05444003_2522</name>
</gene>
<proteinExistence type="predicted"/>
<evidence type="ECO:0000313" key="3">
    <source>
        <dbReference type="Proteomes" id="UP000184074"/>
    </source>
</evidence>
<evidence type="ECO:0008006" key="4">
    <source>
        <dbReference type="Google" id="ProtNLM"/>
    </source>
</evidence>
<evidence type="ECO:0000313" key="2">
    <source>
        <dbReference type="EMBL" id="SHH24254.1"/>
    </source>
</evidence>
<dbReference type="AlphaFoldDB" id="A0A1M5RD77"/>
<organism evidence="2 3">
    <name type="scientific">Cognatiyoonia sediminum</name>
    <dbReference type="NCBI Taxonomy" id="1508389"/>
    <lineage>
        <taxon>Bacteria</taxon>
        <taxon>Pseudomonadati</taxon>
        <taxon>Pseudomonadota</taxon>
        <taxon>Alphaproteobacteria</taxon>
        <taxon>Rhodobacterales</taxon>
        <taxon>Paracoccaceae</taxon>
        <taxon>Cognatiyoonia</taxon>
    </lineage>
</organism>